<dbReference type="GO" id="GO:0005874">
    <property type="term" value="C:microtubule"/>
    <property type="evidence" value="ECO:0007669"/>
    <property type="project" value="UniProtKB-KW"/>
</dbReference>
<dbReference type="GO" id="GO:0005524">
    <property type="term" value="F:ATP binding"/>
    <property type="evidence" value="ECO:0007669"/>
    <property type="project" value="UniProtKB-UniRule"/>
</dbReference>
<feature type="compositionally biased region" description="Basic and acidic residues" evidence="7">
    <location>
        <begin position="563"/>
        <end position="578"/>
    </location>
</feature>
<comment type="similarity">
    <text evidence="5 6">Belongs to the TRAFAC class myosin-kinesin ATPase superfamily. Kinesin family.</text>
</comment>
<dbReference type="PROSITE" id="PS50067">
    <property type="entry name" value="KINESIN_MOTOR_2"/>
    <property type="match status" value="1"/>
</dbReference>
<evidence type="ECO:0000313" key="10">
    <source>
        <dbReference type="Proteomes" id="UP001168821"/>
    </source>
</evidence>
<dbReference type="SMART" id="SM00129">
    <property type="entry name" value="KISc"/>
    <property type="match status" value="1"/>
</dbReference>
<dbReference type="GO" id="GO:0003777">
    <property type="term" value="F:microtubule motor activity"/>
    <property type="evidence" value="ECO:0007669"/>
    <property type="project" value="InterPro"/>
</dbReference>
<dbReference type="PROSITE" id="PS00411">
    <property type="entry name" value="KINESIN_MOTOR_1"/>
    <property type="match status" value="1"/>
</dbReference>
<organism evidence="9 10">
    <name type="scientific">Zophobas morio</name>
    <dbReference type="NCBI Taxonomy" id="2755281"/>
    <lineage>
        <taxon>Eukaryota</taxon>
        <taxon>Metazoa</taxon>
        <taxon>Ecdysozoa</taxon>
        <taxon>Arthropoda</taxon>
        <taxon>Hexapoda</taxon>
        <taxon>Insecta</taxon>
        <taxon>Pterygota</taxon>
        <taxon>Neoptera</taxon>
        <taxon>Endopterygota</taxon>
        <taxon>Coleoptera</taxon>
        <taxon>Polyphaga</taxon>
        <taxon>Cucujiformia</taxon>
        <taxon>Tenebrionidae</taxon>
        <taxon>Zophobas</taxon>
    </lineage>
</organism>
<feature type="binding site" evidence="5">
    <location>
        <begin position="134"/>
        <end position="141"/>
    </location>
    <ligand>
        <name>ATP</name>
        <dbReference type="ChEBI" id="CHEBI:30616"/>
    </ligand>
</feature>
<keyword evidence="4" id="KW-0206">Cytoskeleton</keyword>
<feature type="domain" description="Kinesin motor" evidence="8">
    <location>
        <begin position="45"/>
        <end position="390"/>
    </location>
</feature>
<gene>
    <name evidence="9" type="ORF">Zmor_005927</name>
</gene>
<evidence type="ECO:0000256" key="3">
    <source>
        <dbReference type="ARBA" id="ARBA00022840"/>
    </source>
</evidence>
<proteinExistence type="inferred from homology"/>
<evidence type="ECO:0000256" key="6">
    <source>
        <dbReference type="RuleBase" id="RU000394"/>
    </source>
</evidence>
<dbReference type="AlphaFoldDB" id="A0AA38IVD7"/>
<dbReference type="GO" id="GO:0008017">
    <property type="term" value="F:microtubule binding"/>
    <property type="evidence" value="ECO:0007669"/>
    <property type="project" value="InterPro"/>
</dbReference>
<feature type="compositionally biased region" description="Polar residues" evidence="7">
    <location>
        <begin position="606"/>
        <end position="625"/>
    </location>
</feature>
<dbReference type="InterPro" id="IPR027640">
    <property type="entry name" value="Kinesin-like_fam"/>
</dbReference>
<dbReference type="Gene3D" id="3.40.850.10">
    <property type="entry name" value="Kinesin motor domain"/>
    <property type="match status" value="1"/>
</dbReference>
<keyword evidence="2 5" id="KW-0547">Nucleotide-binding</keyword>
<dbReference type="EMBL" id="JALNTZ010000002">
    <property type="protein sequence ID" value="KAJ3661534.1"/>
    <property type="molecule type" value="Genomic_DNA"/>
</dbReference>
<keyword evidence="5 6" id="KW-0505">Motor protein</keyword>
<protein>
    <recommendedName>
        <fullName evidence="6">Kinesin-like protein</fullName>
    </recommendedName>
</protein>
<dbReference type="PRINTS" id="PR00380">
    <property type="entry name" value="KINESINHEAVY"/>
</dbReference>
<dbReference type="PANTHER" id="PTHR47969">
    <property type="entry name" value="CHROMOSOME-ASSOCIATED KINESIN KIF4A-RELATED"/>
    <property type="match status" value="1"/>
</dbReference>
<dbReference type="Proteomes" id="UP001168821">
    <property type="component" value="Unassembled WGS sequence"/>
</dbReference>
<dbReference type="InterPro" id="IPR036961">
    <property type="entry name" value="Kinesin_motor_dom_sf"/>
</dbReference>
<sequence>MGKSLGVGSPKHLVKVSSFCGSIERLDDDNNLQRIITSYNQTEDNINVVVRVRPLSNREKKSGDTSVIQFPGNGQVLVDGIPGGPSGGQKPKLFSYNVVFEPAATQDDVLEFSGMKRLIEMALEGFRCTCFCYGQTGSGKTHTLTGPPGLFGIRPAPFSEKHGLILRSFLYLFQLIQEKTDVHFILKASYLEIYNEKVIDLLNPGSARKPLAVRWSKKARGFFVENLFTVDCEELDDLIAVLEEGLRNRAIGKHNMNEFSSRSHTILTVYITSEEPAEGGVFLSRSGKINFVDLAGSEMTKKTQSEGKTLEEANNINKSLMVLGYCISSLSDTKRKSSHIPYRDSKLTKLLADSLAGNGVTLMIACISPARSNISETLNTLRYAARAKKIRTKPVVLMDPREALILSLKREVTVLQSENEHLRSALNVYSGSTTGDLPTERRLIITPPHVDLEQLAKLEGPQLAELVRLYMTENEALRRENSELFSSREMLQRDHEVVCRENERLLKKLEEVNSVCCSSPLIPARPAFSAEILNSLDSELGTTWSNSDFEKSSKSPLPIPESIQKELDKRQIRTDIHTPRRGHRRNKSLEEKPNDPKIVRVKSSDSDSAPMQTNHMSPTIEQQELTNRRFSVAKPSAEGNSSQLSENGDPVKRVKKLEKNSHIFGSIISLTDEEDI</sequence>
<accession>A0AA38IVD7</accession>
<reference evidence="9" key="1">
    <citation type="journal article" date="2023" name="G3 (Bethesda)">
        <title>Whole genome assemblies of Zophobas morio and Tenebrio molitor.</title>
        <authorList>
            <person name="Kaur S."/>
            <person name="Stinson S.A."/>
            <person name="diCenzo G.C."/>
        </authorList>
    </citation>
    <scope>NUCLEOTIDE SEQUENCE</scope>
    <source>
        <strain evidence="9">QUZm001</strain>
    </source>
</reference>
<dbReference type="CDD" id="cd00106">
    <property type="entry name" value="KISc"/>
    <property type="match status" value="1"/>
</dbReference>
<comment type="subcellular location">
    <subcellularLocation>
        <location evidence="1">Cytoplasm</location>
        <location evidence="1">Cytoskeleton</location>
    </subcellularLocation>
</comment>
<dbReference type="GO" id="GO:0007018">
    <property type="term" value="P:microtubule-based movement"/>
    <property type="evidence" value="ECO:0007669"/>
    <property type="project" value="InterPro"/>
</dbReference>
<dbReference type="InterPro" id="IPR001752">
    <property type="entry name" value="Kinesin_motor_dom"/>
</dbReference>
<feature type="region of interest" description="Disordered" evidence="7">
    <location>
        <begin position="547"/>
        <end position="625"/>
    </location>
</feature>
<dbReference type="PANTHER" id="PTHR47969:SF33">
    <property type="entry name" value="KINESIN-LIKE PROTEIN"/>
    <property type="match status" value="1"/>
</dbReference>
<evidence type="ECO:0000256" key="5">
    <source>
        <dbReference type="PROSITE-ProRule" id="PRU00283"/>
    </source>
</evidence>
<dbReference type="InterPro" id="IPR019821">
    <property type="entry name" value="Kinesin_motor_CS"/>
</dbReference>
<dbReference type="Pfam" id="PF00225">
    <property type="entry name" value="Kinesin"/>
    <property type="match status" value="1"/>
</dbReference>
<evidence type="ECO:0000256" key="4">
    <source>
        <dbReference type="ARBA" id="ARBA00023212"/>
    </source>
</evidence>
<evidence type="ECO:0000256" key="1">
    <source>
        <dbReference type="ARBA" id="ARBA00004245"/>
    </source>
</evidence>
<dbReference type="GO" id="GO:0051231">
    <property type="term" value="P:spindle elongation"/>
    <property type="evidence" value="ECO:0007669"/>
    <property type="project" value="TreeGrafter"/>
</dbReference>
<keyword evidence="3 5" id="KW-0067">ATP-binding</keyword>
<dbReference type="GO" id="GO:0007052">
    <property type="term" value="P:mitotic spindle organization"/>
    <property type="evidence" value="ECO:0007669"/>
    <property type="project" value="TreeGrafter"/>
</dbReference>
<dbReference type="SUPFAM" id="SSF52540">
    <property type="entry name" value="P-loop containing nucleoside triphosphate hydrolases"/>
    <property type="match status" value="1"/>
</dbReference>
<keyword evidence="4" id="KW-0963">Cytoplasm</keyword>
<evidence type="ECO:0000256" key="7">
    <source>
        <dbReference type="SAM" id="MobiDB-lite"/>
    </source>
</evidence>
<feature type="region of interest" description="Disordered" evidence="7">
    <location>
        <begin position="633"/>
        <end position="652"/>
    </location>
</feature>
<evidence type="ECO:0000313" key="9">
    <source>
        <dbReference type="EMBL" id="KAJ3661534.1"/>
    </source>
</evidence>
<evidence type="ECO:0000259" key="8">
    <source>
        <dbReference type="PROSITE" id="PS50067"/>
    </source>
</evidence>
<comment type="caution">
    <text evidence="9">The sequence shown here is derived from an EMBL/GenBank/DDBJ whole genome shotgun (WGS) entry which is preliminary data.</text>
</comment>
<name>A0AA38IVD7_9CUCU</name>
<feature type="compositionally biased region" description="Basic and acidic residues" evidence="7">
    <location>
        <begin position="587"/>
        <end position="605"/>
    </location>
</feature>
<keyword evidence="6" id="KW-0493">Microtubule</keyword>
<keyword evidence="10" id="KW-1185">Reference proteome</keyword>
<dbReference type="InterPro" id="IPR027417">
    <property type="entry name" value="P-loop_NTPase"/>
</dbReference>
<dbReference type="FunFam" id="3.40.850.10:FF:000080">
    <property type="entry name" value="Kinesin-like protein"/>
    <property type="match status" value="1"/>
</dbReference>
<evidence type="ECO:0000256" key="2">
    <source>
        <dbReference type="ARBA" id="ARBA00022741"/>
    </source>
</evidence>
<dbReference type="GO" id="GO:0005875">
    <property type="term" value="C:microtubule associated complex"/>
    <property type="evidence" value="ECO:0007669"/>
    <property type="project" value="TreeGrafter"/>
</dbReference>